<dbReference type="EMBL" id="RKQG01000001">
    <property type="protein sequence ID" value="RPE36549.1"/>
    <property type="molecule type" value="Genomic_DNA"/>
</dbReference>
<sequence>MNHRVLRPDPAGSWAVLIAVGRYADLPDMPEAVASMELLADRLSGPDGGFDPARVLRVVDPESAREVADRVAAAAARATDTFLVHYAGHGVTSTAGHLHLGLPGTLDDPDHVPRTALPVGALLAAVGQRAAHRIAVLDCCFAGLALDEPAAADLHLLTAVDRARKALLDKDTGLTRFGEELLRLCQEGVPDGPAFLPLDLIHHHLAVTLAQIPTSAPRRYQAPVPQQRTVDASGHLALFRNPAHGTSCTEPGLRARAAFAYRQFAIRNQRQPWHRPQAVALLADISADAARSLGPDHPLTLQLVNAHGHAVGLLHGPAAALALLEPLAARAALRLPPGSAELATINATLQEWSDQSPESHHPR</sequence>
<gene>
    <name evidence="2" type="ORF">EDD38_4924</name>
</gene>
<dbReference type="InterPro" id="IPR011600">
    <property type="entry name" value="Pept_C14_caspase"/>
</dbReference>
<protein>
    <submittedName>
        <fullName evidence="2">Caspase-like protein</fullName>
    </submittedName>
</protein>
<dbReference type="Gene3D" id="3.40.50.1460">
    <property type="match status" value="1"/>
</dbReference>
<feature type="domain" description="Peptidase C14 caspase" evidence="1">
    <location>
        <begin position="14"/>
        <end position="143"/>
    </location>
</feature>
<dbReference type="GO" id="GO:0006508">
    <property type="term" value="P:proteolysis"/>
    <property type="evidence" value="ECO:0007669"/>
    <property type="project" value="InterPro"/>
</dbReference>
<keyword evidence="3" id="KW-1185">Reference proteome</keyword>
<dbReference type="NCBIfam" id="NF047832">
    <property type="entry name" value="caspase_w_EACC1"/>
    <property type="match status" value="1"/>
</dbReference>
<dbReference type="GO" id="GO:0004197">
    <property type="term" value="F:cysteine-type endopeptidase activity"/>
    <property type="evidence" value="ECO:0007669"/>
    <property type="project" value="InterPro"/>
</dbReference>
<comment type="caution">
    <text evidence="2">The sequence shown here is derived from an EMBL/GenBank/DDBJ whole genome shotgun (WGS) entry which is preliminary data.</text>
</comment>
<proteinExistence type="predicted"/>
<organism evidence="2 3">
    <name type="scientific">Kitasatospora cineracea</name>
    <dbReference type="NCBI Taxonomy" id="88074"/>
    <lineage>
        <taxon>Bacteria</taxon>
        <taxon>Bacillati</taxon>
        <taxon>Actinomycetota</taxon>
        <taxon>Actinomycetes</taxon>
        <taxon>Kitasatosporales</taxon>
        <taxon>Streptomycetaceae</taxon>
        <taxon>Kitasatospora</taxon>
    </lineage>
</organism>
<dbReference type="AlphaFoldDB" id="A0A3N4S023"/>
<dbReference type="Proteomes" id="UP000266906">
    <property type="component" value="Unassembled WGS sequence"/>
</dbReference>
<reference evidence="2 3" key="1">
    <citation type="submission" date="2018-11" db="EMBL/GenBank/DDBJ databases">
        <title>Sequencing the genomes of 1000 actinobacteria strains.</title>
        <authorList>
            <person name="Klenk H.-P."/>
        </authorList>
    </citation>
    <scope>NUCLEOTIDE SEQUENCE [LARGE SCALE GENOMIC DNA]</scope>
    <source>
        <strain evidence="2 3">DSM 44781</strain>
    </source>
</reference>
<evidence type="ECO:0000259" key="1">
    <source>
        <dbReference type="Pfam" id="PF00656"/>
    </source>
</evidence>
<accession>A0A3N4S023</accession>
<evidence type="ECO:0000313" key="2">
    <source>
        <dbReference type="EMBL" id="RPE36549.1"/>
    </source>
</evidence>
<dbReference type="Pfam" id="PF00656">
    <property type="entry name" value="Peptidase_C14"/>
    <property type="match status" value="1"/>
</dbReference>
<name>A0A3N4S023_9ACTN</name>
<dbReference type="RefSeq" id="WP_123819536.1">
    <property type="nucleotide sequence ID" value="NZ_RKQG01000001.1"/>
</dbReference>
<evidence type="ECO:0000313" key="3">
    <source>
        <dbReference type="Proteomes" id="UP000266906"/>
    </source>
</evidence>